<dbReference type="STRING" id="6280.A0A0N4TQX1"/>
<proteinExistence type="predicted"/>
<evidence type="ECO:0000313" key="3">
    <source>
        <dbReference type="WBParaSite" id="BPAG_0001101201-mRNA-1"/>
    </source>
</evidence>
<dbReference type="AlphaFoldDB" id="A0A0N4TQX1"/>
<gene>
    <name evidence="1" type="ORF">BPAG_LOCUS10974</name>
</gene>
<keyword evidence="2" id="KW-1185">Reference proteome</keyword>
<organism evidence="3">
    <name type="scientific">Brugia pahangi</name>
    <name type="common">Filarial nematode worm</name>
    <dbReference type="NCBI Taxonomy" id="6280"/>
    <lineage>
        <taxon>Eukaryota</taxon>
        <taxon>Metazoa</taxon>
        <taxon>Ecdysozoa</taxon>
        <taxon>Nematoda</taxon>
        <taxon>Chromadorea</taxon>
        <taxon>Rhabditida</taxon>
        <taxon>Spirurina</taxon>
        <taxon>Spiruromorpha</taxon>
        <taxon>Filarioidea</taxon>
        <taxon>Onchocercidae</taxon>
        <taxon>Brugia</taxon>
    </lineage>
</organism>
<accession>A0A0N4TQX1</accession>
<sequence length="57" mass="6442">MCLRFSCGSDVFCGNLTVYRRKWSLENAVVLVSRTTEDLKQCLHICCSLAGKFCYAT</sequence>
<protein>
    <submittedName>
        <fullName evidence="3">Apple domain-containing protein</fullName>
    </submittedName>
</protein>
<dbReference type="WBParaSite" id="BPAG_0001101201-mRNA-1">
    <property type="protein sequence ID" value="BPAG_0001101201-mRNA-1"/>
    <property type="gene ID" value="BPAG_0001101201"/>
</dbReference>
<evidence type="ECO:0000313" key="2">
    <source>
        <dbReference type="Proteomes" id="UP000278627"/>
    </source>
</evidence>
<dbReference type="Proteomes" id="UP000278627">
    <property type="component" value="Unassembled WGS sequence"/>
</dbReference>
<reference evidence="3" key="1">
    <citation type="submission" date="2017-02" db="UniProtKB">
        <authorList>
            <consortium name="WormBaseParasite"/>
        </authorList>
    </citation>
    <scope>IDENTIFICATION</scope>
</reference>
<dbReference type="EMBL" id="UZAD01013207">
    <property type="protein sequence ID" value="VDN92160.1"/>
    <property type="molecule type" value="Genomic_DNA"/>
</dbReference>
<reference evidence="1 2" key="2">
    <citation type="submission" date="2018-11" db="EMBL/GenBank/DDBJ databases">
        <authorList>
            <consortium name="Pathogen Informatics"/>
        </authorList>
    </citation>
    <scope>NUCLEOTIDE SEQUENCE [LARGE SCALE GENOMIC DNA]</scope>
</reference>
<name>A0A0N4TQX1_BRUPA</name>
<evidence type="ECO:0000313" key="1">
    <source>
        <dbReference type="EMBL" id="VDN92160.1"/>
    </source>
</evidence>